<dbReference type="HOGENOM" id="CLU_568940_0_0_1"/>
<feature type="region of interest" description="Disordered" evidence="1">
    <location>
        <begin position="197"/>
        <end position="245"/>
    </location>
</feature>
<evidence type="ECO:0000256" key="1">
    <source>
        <dbReference type="SAM" id="MobiDB-lite"/>
    </source>
</evidence>
<accession>B4N345</accession>
<dbReference type="CDD" id="cd00030">
    <property type="entry name" value="C2"/>
    <property type="match status" value="1"/>
</dbReference>
<dbReference type="InterPro" id="IPR035892">
    <property type="entry name" value="C2_domain_sf"/>
</dbReference>
<feature type="region of interest" description="Disordered" evidence="1">
    <location>
        <begin position="319"/>
        <end position="363"/>
    </location>
</feature>
<organism evidence="2 3">
    <name type="scientific">Drosophila willistoni</name>
    <name type="common">Fruit fly</name>
    <dbReference type="NCBI Taxonomy" id="7260"/>
    <lineage>
        <taxon>Eukaryota</taxon>
        <taxon>Metazoa</taxon>
        <taxon>Ecdysozoa</taxon>
        <taxon>Arthropoda</taxon>
        <taxon>Hexapoda</taxon>
        <taxon>Insecta</taxon>
        <taxon>Pterygota</taxon>
        <taxon>Neoptera</taxon>
        <taxon>Endopterygota</taxon>
        <taxon>Diptera</taxon>
        <taxon>Brachycera</taxon>
        <taxon>Muscomorpha</taxon>
        <taxon>Ephydroidea</taxon>
        <taxon>Drosophilidae</taxon>
        <taxon>Drosophila</taxon>
        <taxon>Sophophora</taxon>
    </lineage>
</organism>
<feature type="compositionally biased region" description="Low complexity" evidence="1">
    <location>
        <begin position="197"/>
        <end position="219"/>
    </location>
</feature>
<dbReference type="OrthoDB" id="8251120at2759"/>
<dbReference type="SUPFAM" id="SSF49562">
    <property type="entry name" value="C2 domain (Calcium/lipid-binding domain, CaLB)"/>
    <property type="match status" value="1"/>
</dbReference>
<dbReference type="AlphaFoldDB" id="B4N345"/>
<name>B4N345_DROWI</name>
<proteinExistence type="predicted"/>
<dbReference type="PhylomeDB" id="B4N345"/>
<feature type="compositionally biased region" description="Basic and acidic residues" evidence="1">
    <location>
        <begin position="220"/>
        <end position="236"/>
    </location>
</feature>
<keyword evidence="3" id="KW-1185">Reference proteome</keyword>
<dbReference type="KEGG" id="dwi:6645063"/>
<dbReference type="OMA" id="KHRDSEP"/>
<evidence type="ECO:0008006" key="4">
    <source>
        <dbReference type="Google" id="ProtNLM"/>
    </source>
</evidence>
<dbReference type="FunCoup" id="B4N345">
    <property type="interactions" value="5"/>
</dbReference>
<reference evidence="2 3" key="1">
    <citation type="journal article" date="2007" name="Nature">
        <title>Evolution of genes and genomes on the Drosophila phylogeny.</title>
        <authorList>
            <consortium name="Drosophila 12 Genomes Consortium"/>
            <person name="Clark A.G."/>
            <person name="Eisen M.B."/>
            <person name="Smith D.R."/>
            <person name="Bergman C.M."/>
            <person name="Oliver B."/>
            <person name="Markow T.A."/>
            <person name="Kaufman T.C."/>
            <person name="Kellis M."/>
            <person name="Gelbart W."/>
            <person name="Iyer V.N."/>
            <person name="Pollard D.A."/>
            <person name="Sackton T.B."/>
            <person name="Larracuente A.M."/>
            <person name="Singh N.D."/>
            <person name="Abad J.P."/>
            <person name="Abt D.N."/>
            <person name="Adryan B."/>
            <person name="Aguade M."/>
            <person name="Akashi H."/>
            <person name="Anderson W.W."/>
            <person name="Aquadro C.F."/>
            <person name="Ardell D.H."/>
            <person name="Arguello R."/>
            <person name="Artieri C.G."/>
            <person name="Barbash D.A."/>
            <person name="Barker D."/>
            <person name="Barsanti P."/>
            <person name="Batterham P."/>
            <person name="Batzoglou S."/>
            <person name="Begun D."/>
            <person name="Bhutkar A."/>
            <person name="Blanco E."/>
            <person name="Bosak S.A."/>
            <person name="Bradley R.K."/>
            <person name="Brand A.D."/>
            <person name="Brent M.R."/>
            <person name="Brooks A.N."/>
            <person name="Brown R.H."/>
            <person name="Butlin R.K."/>
            <person name="Caggese C."/>
            <person name="Calvi B.R."/>
            <person name="Bernardo de Carvalho A."/>
            <person name="Caspi A."/>
            <person name="Castrezana S."/>
            <person name="Celniker S.E."/>
            <person name="Chang J.L."/>
            <person name="Chapple C."/>
            <person name="Chatterji S."/>
            <person name="Chinwalla A."/>
            <person name="Civetta A."/>
            <person name="Clifton S.W."/>
            <person name="Comeron J.M."/>
            <person name="Costello J.C."/>
            <person name="Coyne J.A."/>
            <person name="Daub J."/>
            <person name="David R.G."/>
            <person name="Delcher A.L."/>
            <person name="Delehaunty K."/>
            <person name="Do C.B."/>
            <person name="Ebling H."/>
            <person name="Edwards K."/>
            <person name="Eickbush T."/>
            <person name="Evans J.D."/>
            <person name="Filipski A."/>
            <person name="Findeiss S."/>
            <person name="Freyhult E."/>
            <person name="Fulton L."/>
            <person name="Fulton R."/>
            <person name="Garcia A.C."/>
            <person name="Gardiner A."/>
            <person name="Garfield D.A."/>
            <person name="Garvin B.E."/>
            <person name="Gibson G."/>
            <person name="Gilbert D."/>
            <person name="Gnerre S."/>
            <person name="Godfrey J."/>
            <person name="Good R."/>
            <person name="Gotea V."/>
            <person name="Gravely B."/>
            <person name="Greenberg A.J."/>
            <person name="Griffiths-Jones S."/>
            <person name="Gross S."/>
            <person name="Guigo R."/>
            <person name="Gustafson E.A."/>
            <person name="Haerty W."/>
            <person name="Hahn M.W."/>
            <person name="Halligan D.L."/>
            <person name="Halpern A.L."/>
            <person name="Halter G.M."/>
            <person name="Han M.V."/>
            <person name="Heger A."/>
            <person name="Hillier L."/>
            <person name="Hinrichs A.S."/>
            <person name="Holmes I."/>
            <person name="Hoskins R.A."/>
            <person name="Hubisz M.J."/>
            <person name="Hultmark D."/>
            <person name="Huntley M.A."/>
            <person name="Jaffe D.B."/>
            <person name="Jagadeeshan S."/>
            <person name="Jeck W.R."/>
            <person name="Johnson J."/>
            <person name="Jones C.D."/>
            <person name="Jordan W.C."/>
            <person name="Karpen G.H."/>
            <person name="Kataoka E."/>
            <person name="Keightley P.D."/>
            <person name="Kheradpour P."/>
            <person name="Kirkness E.F."/>
            <person name="Koerich L.B."/>
            <person name="Kristiansen K."/>
            <person name="Kudrna D."/>
            <person name="Kulathinal R.J."/>
            <person name="Kumar S."/>
            <person name="Kwok R."/>
            <person name="Lander E."/>
            <person name="Langley C.H."/>
            <person name="Lapoint R."/>
            <person name="Lazzaro B.P."/>
            <person name="Lee S.J."/>
            <person name="Levesque L."/>
            <person name="Li R."/>
            <person name="Lin C.F."/>
            <person name="Lin M.F."/>
            <person name="Lindblad-Toh K."/>
            <person name="Llopart A."/>
            <person name="Long M."/>
            <person name="Low L."/>
            <person name="Lozovsky E."/>
            <person name="Lu J."/>
            <person name="Luo M."/>
            <person name="Machado C.A."/>
            <person name="Makalowski W."/>
            <person name="Marzo M."/>
            <person name="Matsuda M."/>
            <person name="Matzkin L."/>
            <person name="McAllister B."/>
            <person name="McBride C.S."/>
            <person name="McKernan B."/>
            <person name="McKernan K."/>
            <person name="Mendez-Lago M."/>
            <person name="Minx P."/>
            <person name="Mollenhauer M.U."/>
            <person name="Montooth K."/>
            <person name="Mount S.M."/>
            <person name="Mu X."/>
            <person name="Myers E."/>
            <person name="Negre B."/>
            <person name="Newfeld S."/>
            <person name="Nielsen R."/>
            <person name="Noor M.A."/>
            <person name="O'Grady P."/>
            <person name="Pachter L."/>
            <person name="Papaceit M."/>
            <person name="Parisi M.J."/>
            <person name="Parisi M."/>
            <person name="Parts L."/>
            <person name="Pedersen J.S."/>
            <person name="Pesole G."/>
            <person name="Phillippy A.M."/>
            <person name="Ponting C.P."/>
            <person name="Pop M."/>
            <person name="Porcelli D."/>
            <person name="Powell J.R."/>
            <person name="Prohaska S."/>
            <person name="Pruitt K."/>
            <person name="Puig M."/>
            <person name="Quesneville H."/>
            <person name="Ram K.R."/>
            <person name="Rand D."/>
            <person name="Rasmussen M.D."/>
            <person name="Reed L.K."/>
            <person name="Reenan R."/>
            <person name="Reily A."/>
            <person name="Remington K.A."/>
            <person name="Rieger T.T."/>
            <person name="Ritchie M.G."/>
            <person name="Robin C."/>
            <person name="Rogers Y.H."/>
            <person name="Rohde C."/>
            <person name="Rozas J."/>
            <person name="Rubenfield M.J."/>
            <person name="Ruiz A."/>
            <person name="Russo S."/>
            <person name="Salzberg S.L."/>
            <person name="Sanchez-Gracia A."/>
            <person name="Saranga D.J."/>
            <person name="Sato H."/>
            <person name="Schaeffer S.W."/>
            <person name="Schatz M.C."/>
            <person name="Schlenke T."/>
            <person name="Schwartz R."/>
            <person name="Segarra C."/>
            <person name="Singh R.S."/>
            <person name="Sirot L."/>
            <person name="Sirota M."/>
            <person name="Sisneros N.B."/>
            <person name="Smith C.D."/>
            <person name="Smith T.F."/>
            <person name="Spieth J."/>
            <person name="Stage D.E."/>
            <person name="Stark A."/>
            <person name="Stephan W."/>
            <person name="Strausberg R.L."/>
            <person name="Strempel S."/>
            <person name="Sturgill D."/>
            <person name="Sutton G."/>
            <person name="Sutton G.G."/>
            <person name="Tao W."/>
            <person name="Teichmann S."/>
            <person name="Tobari Y.N."/>
            <person name="Tomimura Y."/>
            <person name="Tsolas J.M."/>
            <person name="Valente V.L."/>
            <person name="Venter E."/>
            <person name="Venter J.C."/>
            <person name="Vicario S."/>
            <person name="Vieira F.G."/>
            <person name="Vilella A.J."/>
            <person name="Villasante A."/>
            <person name="Walenz B."/>
            <person name="Wang J."/>
            <person name="Wasserman M."/>
            <person name="Watts T."/>
            <person name="Wilson D."/>
            <person name="Wilson R.K."/>
            <person name="Wing R.A."/>
            <person name="Wolfner M.F."/>
            <person name="Wong A."/>
            <person name="Wong G.K."/>
            <person name="Wu C.I."/>
            <person name="Wu G."/>
            <person name="Yamamoto D."/>
            <person name="Yang H.P."/>
            <person name="Yang S.P."/>
            <person name="Yorke J.A."/>
            <person name="Yoshida K."/>
            <person name="Zdobnov E."/>
            <person name="Zhang P."/>
            <person name="Zhang Y."/>
            <person name="Zimin A.V."/>
            <person name="Baldwin J."/>
            <person name="Abdouelleil A."/>
            <person name="Abdulkadir J."/>
            <person name="Abebe A."/>
            <person name="Abera B."/>
            <person name="Abreu J."/>
            <person name="Acer S.C."/>
            <person name="Aftuck L."/>
            <person name="Alexander A."/>
            <person name="An P."/>
            <person name="Anderson E."/>
            <person name="Anderson S."/>
            <person name="Arachi H."/>
            <person name="Azer M."/>
            <person name="Bachantsang P."/>
            <person name="Barry A."/>
            <person name="Bayul T."/>
            <person name="Berlin A."/>
            <person name="Bessette D."/>
            <person name="Bloom T."/>
            <person name="Blye J."/>
            <person name="Boguslavskiy L."/>
            <person name="Bonnet C."/>
            <person name="Boukhgalter B."/>
            <person name="Bourzgui I."/>
            <person name="Brown A."/>
            <person name="Cahill P."/>
            <person name="Channer S."/>
            <person name="Cheshatsang Y."/>
            <person name="Chuda L."/>
            <person name="Citroen M."/>
            <person name="Collymore A."/>
            <person name="Cooke P."/>
            <person name="Costello M."/>
            <person name="D'Aco K."/>
            <person name="Daza R."/>
            <person name="De Haan G."/>
            <person name="DeGray S."/>
            <person name="DeMaso C."/>
            <person name="Dhargay N."/>
            <person name="Dooley K."/>
            <person name="Dooley E."/>
            <person name="Doricent M."/>
            <person name="Dorje P."/>
            <person name="Dorjee K."/>
            <person name="Dupes A."/>
            <person name="Elong R."/>
            <person name="Falk J."/>
            <person name="Farina A."/>
            <person name="Faro S."/>
            <person name="Ferguson D."/>
            <person name="Fisher S."/>
            <person name="Foley C.D."/>
            <person name="Franke A."/>
            <person name="Friedrich D."/>
            <person name="Gadbois L."/>
            <person name="Gearin G."/>
            <person name="Gearin C.R."/>
            <person name="Giannoukos G."/>
            <person name="Goode T."/>
            <person name="Graham J."/>
            <person name="Grandbois E."/>
            <person name="Grewal S."/>
            <person name="Gyaltsen K."/>
            <person name="Hafez N."/>
            <person name="Hagos B."/>
            <person name="Hall J."/>
            <person name="Henson C."/>
            <person name="Hollinger A."/>
            <person name="Honan T."/>
            <person name="Huard M.D."/>
            <person name="Hughes L."/>
            <person name="Hurhula B."/>
            <person name="Husby M.E."/>
            <person name="Kamat A."/>
            <person name="Kanga B."/>
            <person name="Kashin S."/>
            <person name="Khazanovich D."/>
            <person name="Kisner P."/>
            <person name="Lance K."/>
            <person name="Lara M."/>
            <person name="Lee W."/>
            <person name="Lennon N."/>
            <person name="Letendre F."/>
            <person name="LeVine R."/>
            <person name="Lipovsky A."/>
            <person name="Liu X."/>
            <person name="Liu J."/>
            <person name="Liu S."/>
            <person name="Lokyitsang T."/>
            <person name="Lokyitsang Y."/>
            <person name="Lubonja R."/>
            <person name="Lui A."/>
            <person name="MacDonald P."/>
            <person name="Magnisalis V."/>
            <person name="Maru K."/>
            <person name="Matthews C."/>
            <person name="McCusker W."/>
            <person name="McDonough S."/>
            <person name="Mehta T."/>
            <person name="Meldrim J."/>
            <person name="Meneus L."/>
            <person name="Mihai O."/>
            <person name="Mihalev A."/>
            <person name="Mihova T."/>
            <person name="Mittelman R."/>
            <person name="Mlenga V."/>
            <person name="Montmayeur A."/>
            <person name="Mulrain L."/>
            <person name="Navidi A."/>
            <person name="Naylor J."/>
            <person name="Negash T."/>
            <person name="Nguyen T."/>
            <person name="Nguyen N."/>
            <person name="Nicol R."/>
            <person name="Norbu C."/>
            <person name="Norbu N."/>
            <person name="Novod N."/>
            <person name="O'Neill B."/>
            <person name="Osman S."/>
            <person name="Markiewicz E."/>
            <person name="Oyono O.L."/>
            <person name="Patti C."/>
            <person name="Phunkhang P."/>
            <person name="Pierre F."/>
            <person name="Priest M."/>
            <person name="Raghuraman S."/>
            <person name="Rege F."/>
            <person name="Reyes R."/>
            <person name="Rise C."/>
            <person name="Rogov P."/>
            <person name="Ross K."/>
            <person name="Ryan E."/>
            <person name="Settipalli S."/>
            <person name="Shea T."/>
            <person name="Sherpa N."/>
            <person name="Shi L."/>
            <person name="Shih D."/>
            <person name="Sparrow T."/>
            <person name="Spaulding J."/>
            <person name="Stalker J."/>
            <person name="Stange-Thomann N."/>
            <person name="Stavropoulos S."/>
            <person name="Stone C."/>
            <person name="Strader C."/>
            <person name="Tesfaye S."/>
            <person name="Thomson T."/>
            <person name="Thoulutsang Y."/>
            <person name="Thoulutsang D."/>
            <person name="Topham K."/>
            <person name="Topping I."/>
            <person name="Tsamla T."/>
            <person name="Vassiliev H."/>
            <person name="Vo A."/>
            <person name="Wangchuk T."/>
            <person name="Wangdi T."/>
            <person name="Weiand M."/>
            <person name="Wilkinson J."/>
            <person name="Wilson A."/>
            <person name="Yadav S."/>
            <person name="Young G."/>
            <person name="Yu Q."/>
            <person name="Zembek L."/>
            <person name="Zhong D."/>
            <person name="Zimmer A."/>
            <person name="Zwirko Z."/>
            <person name="Jaffe D.B."/>
            <person name="Alvarez P."/>
            <person name="Brockman W."/>
            <person name="Butler J."/>
            <person name="Chin C."/>
            <person name="Gnerre S."/>
            <person name="Grabherr M."/>
            <person name="Kleber M."/>
            <person name="Mauceli E."/>
            <person name="MacCallum I."/>
        </authorList>
    </citation>
    <scope>NUCLEOTIDE SEQUENCE [LARGE SCALE GENOMIC DNA]</scope>
    <source>
        <strain evidence="3">Tucson 14030-0811.24</strain>
    </source>
</reference>
<protein>
    <recommendedName>
        <fullName evidence="4">C2 domain-containing protein</fullName>
    </recommendedName>
</protein>
<gene>
    <name evidence="2" type="primary">Dwil\GK12626</name>
    <name evidence="2" type="ORF">Dwil_GK12626</name>
</gene>
<evidence type="ECO:0000313" key="2">
    <source>
        <dbReference type="EMBL" id="EDW78784.1"/>
    </source>
</evidence>
<dbReference type="EMBL" id="CH964062">
    <property type="protein sequence ID" value="EDW78784.1"/>
    <property type="molecule type" value="Genomic_DNA"/>
</dbReference>
<dbReference type="InParanoid" id="B4N345"/>
<dbReference type="Proteomes" id="UP000007798">
    <property type="component" value="Unassembled WGS sequence"/>
</dbReference>
<feature type="compositionally biased region" description="Low complexity" evidence="1">
    <location>
        <begin position="340"/>
        <end position="363"/>
    </location>
</feature>
<dbReference type="eggNOG" id="ENOG502S28E">
    <property type="taxonomic scope" value="Eukaryota"/>
</dbReference>
<evidence type="ECO:0000313" key="3">
    <source>
        <dbReference type="Proteomes" id="UP000007798"/>
    </source>
</evidence>
<sequence>MNKLRSLLPGGGQQSPSNALSSRHSVALEPEIGFQITIETQKHRDSEPNLANMAKNGLGPVPELNVHLIAARHLPSLFGFKIVQGYLIKVKLFPGTKRMDSTIQTNTWPKFNENFKFPLVPDIKPSLKHGSAFTSRRSNHNQVNGEIPTPEDIFAGQFVVFTVYALLELPAANFSRFNKTYRSLKDKSSNFVQRLVESSPGTTGTDETTAAASAANGNTPKDKGGKSSKKSTDNPRDAMPPLTISESRRNIGSVTCYLEPKLFKRNTRNGSYATEELWLPIKDITTTVSKSSPSNNNNNLTNSPKGVVELALEVRDLSANETDREATEDSLPSSGASVSVNTPATSPAPAAIATPVSPPTTSVNNWQRMTAEVKRKMGISNVGGGSGYGNGEGKLVLRVTTARMRCSNKVKDELEATASAGVYVKTTAFEHGIYIDAWKSPIFFPSLSTKWDVGGDSHDAATINIPLQSLSQLENIVIRITLATKKMGKKLVLGTVLVGGPQAQDTGSVQMRLIREVPLGERVATWHSYH</sequence>
<feature type="region of interest" description="Disordered" evidence="1">
    <location>
        <begin position="1"/>
        <end position="22"/>
    </location>
</feature>
<feature type="compositionally biased region" description="Polar residues" evidence="1">
    <location>
        <begin position="330"/>
        <end position="339"/>
    </location>
</feature>